<keyword evidence="3" id="KW-0812">Transmembrane</keyword>
<evidence type="ECO:0000313" key="7">
    <source>
        <dbReference type="Proteomes" id="UP001515480"/>
    </source>
</evidence>
<feature type="chain" id="PRO_5044245744" description="Plant heme peroxidase family profile domain-containing protein" evidence="4">
    <location>
        <begin position="18"/>
        <end position="478"/>
    </location>
</feature>
<keyword evidence="3" id="KW-0472">Membrane</keyword>
<comment type="similarity">
    <text evidence="2">Belongs to the peroxidase family.</text>
</comment>
<sequence>MTSRVSSLLLICASAHASHHVEQVNDCLWFATLSTADAAWYVGLFNPIWFYGLTPAKRCAYAGAVKDFEEFLDSHPIADATGTALAPLLLRQAFHSSGTFDLETGTGGSNGGTIRFDEELEDPDNACIKGASVATAAAFAKRYAFVTQADSLVLGAYVALRRMGFPQMSQLAFTGGRFDTPWHIVYRHRLPSTEENSVKNVFVDRMGFTPKEATALVGGAHNFGGSHAQCSGYVSNWTSSPTVWTIDTNGSEFFRNLMENDWKFFEVCSYLNGTEIRNEKENPFSLNFHAEEDQEEEGGSGYTLAMYLNQEPFVCESQFINSRGLMMLVSDFYLREAEDFKDFSAYYAADPTDQLAFDFAAAFTKLVNLGLDRCGMFGSSCSSDEVCVEAAGTFPADVYVCQPRENTTASNACSTTEASKRVPIWAIAVMAVAAVALLAALIALGFLLMFPAAARGMQKDATTKSSDAEVTVTTTSAA</sequence>
<evidence type="ECO:0000256" key="3">
    <source>
        <dbReference type="SAM" id="Phobius"/>
    </source>
</evidence>
<dbReference type="Proteomes" id="UP001515480">
    <property type="component" value="Unassembled WGS sequence"/>
</dbReference>
<protein>
    <recommendedName>
        <fullName evidence="5">Plant heme peroxidase family profile domain-containing protein</fullName>
    </recommendedName>
</protein>
<evidence type="ECO:0000259" key="5">
    <source>
        <dbReference type="PROSITE" id="PS50873"/>
    </source>
</evidence>
<evidence type="ECO:0000256" key="2">
    <source>
        <dbReference type="RuleBase" id="RU004241"/>
    </source>
</evidence>
<dbReference type="PANTHER" id="PTHR31356:SF58">
    <property type="entry name" value="CYTOCHROME C PEROXIDASE, MITOCHONDRIAL"/>
    <property type="match status" value="1"/>
</dbReference>
<name>A0AB34JNM0_PRYPA</name>
<keyword evidence="7" id="KW-1185">Reference proteome</keyword>
<dbReference type="Gene3D" id="1.10.520.10">
    <property type="match status" value="1"/>
</dbReference>
<dbReference type="InterPro" id="IPR002016">
    <property type="entry name" value="Haem_peroxidase"/>
</dbReference>
<dbReference type="EMBL" id="JBGBPQ010000006">
    <property type="protein sequence ID" value="KAL1523473.1"/>
    <property type="molecule type" value="Genomic_DNA"/>
</dbReference>
<gene>
    <name evidence="6" type="ORF">AB1Y20_018411</name>
</gene>
<feature type="domain" description="Plant heme peroxidase family profile" evidence="5">
    <location>
        <begin position="85"/>
        <end position="385"/>
    </location>
</feature>
<evidence type="ECO:0000313" key="6">
    <source>
        <dbReference type="EMBL" id="KAL1523473.1"/>
    </source>
</evidence>
<organism evidence="6 7">
    <name type="scientific">Prymnesium parvum</name>
    <name type="common">Toxic golden alga</name>
    <dbReference type="NCBI Taxonomy" id="97485"/>
    <lineage>
        <taxon>Eukaryota</taxon>
        <taxon>Haptista</taxon>
        <taxon>Haptophyta</taxon>
        <taxon>Prymnesiophyceae</taxon>
        <taxon>Prymnesiales</taxon>
        <taxon>Prymnesiaceae</taxon>
        <taxon>Prymnesium</taxon>
    </lineage>
</organism>
<dbReference type="InterPro" id="IPR044831">
    <property type="entry name" value="Ccp1-like"/>
</dbReference>
<evidence type="ECO:0000256" key="1">
    <source>
        <dbReference type="ARBA" id="ARBA00023002"/>
    </source>
</evidence>
<feature type="transmembrane region" description="Helical" evidence="3">
    <location>
        <begin position="424"/>
        <end position="450"/>
    </location>
</feature>
<reference evidence="6 7" key="1">
    <citation type="journal article" date="2024" name="Science">
        <title>Giant polyketide synthase enzymes in the biosynthesis of giant marine polyether toxins.</title>
        <authorList>
            <person name="Fallon T.R."/>
            <person name="Shende V.V."/>
            <person name="Wierzbicki I.H."/>
            <person name="Pendleton A.L."/>
            <person name="Watervoot N.F."/>
            <person name="Auber R.P."/>
            <person name="Gonzalez D.J."/>
            <person name="Wisecaver J.H."/>
            <person name="Moore B.S."/>
        </authorList>
    </citation>
    <scope>NUCLEOTIDE SEQUENCE [LARGE SCALE GENOMIC DNA]</scope>
    <source>
        <strain evidence="6 7">12B1</strain>
    </source>
</reference>
<evidence type="ECO:0000256" key="4">
    <source>
        <dbReference type="SAM" id="SignalP"/>
    </source>
</evidence>
<comment type="caution">
    <text evidence="6">The sequence shown here is derived from an EMBL/GenBank/DDBJ whole genome shotgun (WGS) entry which is preliminary data.</text>
</comment>
<dbReference type="InterPro" id="IPR010255">
    <property type="entry name" value="Haem_peroxidase_sf"/>
</dbReference>
<keyword evidence="1" id="KW-0560">Oxidoreductase</keyword>
<dbReference type="AlphaFoldDB" id="A0AB34JNM0"/>
<dbReference type="GO" id="GO:0000302">
    <property type="term" value="P:response to reactive oxygen species"/>
    <property type="evidence" value="ECO:0007669"/>
    <property type="project" value="TreeGrafter"/>
</dbReference>
<feature type="signal peptide" evidence="4">
    <location>
        <begin position="1"/>
        <end position="17"/>
    </location>
</feature>
<dbReference type="GO" id="GO:0004601">
    <property type="term" value="F:peroxidase activity"/>
    <property type="evidence" value="ECO:0007669"/>
    <property type="project" value="InterPro"/>
</dbReference>
<keyword evidence="4" id="KW-0732">Signal</keyword>
<dbReference type="GO" id="GO:0020037">
    <property type="term" value="F:heme binding"/>
    <property type="evidence" value="ECO:0007669"/>
    <property type="project" value="InterPro"/>
</dbReference>
<dbReference type="Pfam" id="PF00141">
    <property type="entry name" value="peroxidase"/>
    <property type="match status" value="1"/>
</dbReference>
<dbReference type="Gene3D" id="1.10.420.10">
    <property type="entry name" value="Peroxidase, domain 2"/>
    <property type="match status" value="1"/>
</dbReference>
<dbReference type="GO" id="GO:0034599">
    <property type="term" value="P:cellular response to oxidative stress"/>
    <property type="evidence" value="ECO:0007669"/>
    <property type="project" value="InterPro"/>
</dbReference>
<dbReference type="PANTHER" id="PTHR31356">
    <property type="entry name" value="THYLAKOID LUMENAL 29 KDA PROTEIN, CHLOROPLASTIC-RELATED"/>
    <property type="match status" value="1"/>
</dbReference>
<proteinExistence type="inferred from homology"/>
<dbReference type="PROSITE" id="PS50873">
    <property type="entry name" value="PEROXIDASE_4"/>
    <property type="match status" value="1"/>
</dbReference>
<dbReference type="GO" id="GO:0042744">
    <property type="term" value="P:hydrogen peroxide catabolic process"/>
    <property type="evidence" value="ECO:0007669"/>
    <property type="project" value="TreeGrafter"/>
</dbReference>
<accession>A0AB34JNM0</accession>
<keyword evidence="3" id="KW-1133">Transmembrane helix</keyword>
<dbReference type="SUPFAM" id="SSF48113">
    <property type="entry name" value="Heme-dependent peroxidases"/>
    <property type="match status" value="1"/>
</dbReference>